<evidence type="ECO:0000313" key="1">
    <source>
        <dbReference type="EMBL" id="GMQ31904.1"/>
    </source>
</evidence>
<accession>A0ABQ6PVD6</accession>
<dbReference type="EMBL" id="BTPE01000001">
    <property type="protein sequence ID" value="GMQ31904.1"/>
    <property type="molecule type" value="Genomic_DNA"/>
</dbReference>
<name>A0ABQ6PVD6_9BACT</name>
<comment type="caution">
    <text evidence="1">The sequence shown here is derived from an EMBL/GenBank/DDBJ whole genome shotgun (WGS) entry which is preliminary data.</text>
</comment>
<proteinExistence type="predicted"/>
<reference evidence="1 2" key="1">
    <citation type="submission" date="2023-08" db="EMBL/GenBank/DDBJ databases">
        <title>Draft genome sequence of Algoriphagus taiwanensis.</title>
        <authorList>
            <person name="Takatani N."/>
            <person name="Hosokawa M."/>
            <person name="Sawabe T."/>
        </authorList>
    </citation>
    <scope>NUCLEOTIDE SEQUENCE [LARGE SCALE GENOMIC DNA]</scope>
    <source>
        <strain evidence="1 2">JCM 19755</strain>
    </source>
</reference>
<keyword evidence="2" id="KW-1185">Reference proteome</keyword>
<protein>
    <submittedName>
        <fullName evidence="1">Uncharacterized protein</fullName>
    </submittedName>
</protein>
<gene>
    <name evidence="1" type="ORF">Ataiwa_01760</name>
</gene>
<sequence>MSTEEKEILKEKLKSAILNSGEDFLKMKKRLGQKIVAQIDGKIVTRTPDYFLRKMKEKKVLEKSEERK</sequence>
<organism evidence="1 2">
    <name type="scientific">Algoriphagus taiwanensis</name>
    <dbReference type="NCBI Taxonomy" id="1445656"/>
    <lineage>
        <taxon>Bacteria</taxon>
        <taxon>Pseudomonadati</taxon>
        <taxon>Bacteroidota</taxon>
        <taxon>Cytophagia</taxon>
        <taxon>Cytophagales</taxon>
        <taxon>Cyclobacteriaceae</taxon>
        <taxon>Algoriphagus</taxon>
    </lineage>
</organism>
<evidence type="ECO:0000313" key="2">
    <source>
        <dbReference type="Proteomes" id="UP001307705"/>
    </source>
</evidence>
<dbReference type="Proteomes" id="UP001307705">
    <property type="component" value="Unassembled WGS sequence"/>
</dbReference>